<organism evidence="19 20">
    <name type="scientific">Prorocentrum cordatum</name>
    <dbReference type="NCBI Taxonomy" id="2364126"/>
    <lineage>
        <taxon>Eukaryota</taxon>
        <taxon>Sar</taxon>
        <taxon>Alveolata</taxon>
        <taxon>Dinophyceae</taxon>
        <taxon>Prorocentrales</taxon>
        <taxon>Prorocentraceae</taxon>
        <taxon>Prorocentrum</taxon>
    </lineage>
</organism>
<evidence type="ECO:0000256" key="7">
    <source>
        <dbReference type="ARBA" id="ARBA00022801"/>
    </source>
</evidence>
<evidence type="ECO:0000259" key="18">
    <source>
        <dbReference type="Pfam" id="PF14310"/>
    </source>
</evidence>
<evidence type="ECO:0000256" key="4">
    <source>
        <dbReference type="ARBA" id="ARBA00012744"/>
    </source>
</evidence>
<protein>
    <recommendedName>
        <fullName evidence="10">Probable beta-glucosidase G</fullName>
        <ecNumber evidence="4">3.2.1.21</ecNumber>
    </recommendedName>
    <alternativeName>
        <fullName evidence="11">Beta-D-glucoside glucohydrolase G</fullName>
    </alternativeName>
    <alternativeName>
        <fullName evidence="12">Cellobiase G</fullName>
    </alternativeName>
    <alternativeName>
        <fullName evidence="13">Gentiobiase G</fullName>
    </alternativeName>
</protein>
<dbReference type="Pfam" id="PF01915">
    <property type="entry name" value="Glyco_hydro_3_C"/>
    <property type="match status" value="1"/>
</dbReference>
<dbReference type="PANTHER" id="PTHR42715">
    <property type="entry name" value="BETA-GLUCOSIDASE"/>
    <property type="match status" value="1"/>
</dbReference>
<dbReference type="Gene3D" id="3.40.50.1700">
    <property type="entry name" value="Glycoside hydrolase family 3 C-terminal domain"/>
    <property type="match status" value="1"/>
</dbReference>
<dbReference type="Pfam" id="PF00933">
    <property type="entry name" value="Glyco_hydro_3"/>
    <property type="match status" value="1"/>
</dbReference>
<proteinExistence type="inferred from homology"/>
<evidence type="ECO:0000313" key="19">
    <source>
        <dbReference type="EMBL" id="CAK0800520.1"/>
    </source>
</evidence>
<dbReference type="PANTHER" id="PTHR42715:SF12">
    <property type="entry name" value="BETA-GLUCOSIDASE G-RELATED"/>
    <property type="match status" value="1"/>
</dbReference>
<keyword evidence="7" id="KW-0378">Hydrolase</keyword>
<dbReference type="InterPro" id="IPR036881">
    <property type="entry name" value="Glyco_hydro_3_C_sf"/>
</dbReference>
<evidence type="ECO:0000256" key="12">
    <source>
        <dbReference type="ARBA" id="ARBA00041601"/>
    </source>
</evidence>
<evidence type="ECO:0000256" key="1">
    <source>
        <dbReference type="ARBA" id="ARBA00000448"/>
    </source>
</evidence>
<dbReference type="InterPro" id="IPR017853">
    <property type="entry name" value="GH"/>
</dbReference>
<feature type="domain" description="Glycoside hydrolase family 3 N-terminal" evidence="16">
    <location>
        <begin position="104"/>
        <end position="303"/>
    </location>
</feature>
<evidence type="ECO:0000256" key="3">
    <source>
        <dbReference type="ARBA" id="ARBA00005336"/>
    </source>
</evidence>
<evidence type="ECO:0000256" key="13">
    <source>
        <dbReference type="ARBA" id="ARBA00041808"/>
    </source>
</evidence>
<dbReference type="SUPFAM" id="SSF51445">
    <property type="entry name" value="(Trans)glycosidases"/>
    <property type="match status" value="1"/>
</dbReference>
<comment type="similarity">
    <text evidence="3">Belongs to the glycosyl hydrolase 3 family.</text>
</comment>
<gene>
    <name evidence="19" type="ORF">PCOR1329_LOCUS8658</name>
</gene>
<dbReference type="InterPro" id="IPR036962">
    <property type="entry name" value="Glyco_hydro_3_N_sf"/>
</dbReference>
<dbReference type="InterPro" id="IPR002772">
    <property type="entry name" value="Glyco_hydro_3_C"/>
</dbReference>
<dbReference type="InterPro" id="IPR013783">
    <property type="entry name" value="Ig-like_fold"/>
</dbReference>
<evidence type="ECO:0000256" key="14">
    <source>
        <dbReference type="SAM" id="MobiDB-lite"/>
    </source>
</evidence>
<dbReference type="SUPFAM" id="SSF52279">
    <property type="entry name" value="Beta-D-glucan exohydrolase, C-terminal domain"/>
    <property type="match status" value="1"/>
</dbReference>
<comment type="subcellular location">
    <subcellularLocation>
        <location evidence="2">Secreted</location>
    </subcellularLocation>
</comment>
<dbReference type="InterPro" id="IPR001764">
    <property type="entry name" value="Glyco_hydro_3_N"/>
</dbReference>
<comment type="caution">
    <text evidence="19">The sequence shown here is derived from an EMBL/GenBank/DDBJ whole genome shotgun (WGS) entry which is preliminary data.</text>
</comment>
<evidence type="ECO:0000313" key="20">
    <source>
        <dbReference type="Proteomes" id="UP001189429"/>
    </source>
</evidence>
<name>A0ABN9Q465_9DINO</name>
<dbReference type="Gene3D" id="3.20.20.300">
    <property type="entry name" value="Glycoside hydrolase, family 3, N-terminal domain"/>
    <property type="match status" value="1"/>
</dbReference>
<keyword evidence="6 15" id="KW-0732">Signal</keyword>
<feature type="region of interest" description="Disordered" evidence="14">
    <location>
        <begin position="683"/>
        <end position="723"/>
    </location>
</feature>
<feature type="domain" description="Glycoside hydrolase family 3 C-terminal" evidence="17">
    <location>
        <begin position="389"/>
        <end position="609"/>
    </location>
</feature>
<keyword evidence="8" id="KW-0326">Glycosidase</keyword>
<comment type="function">
    <text evidence="9">Beta-glucosidases are one of a number of cellulolytic enzymes involved in the degradation of cellulosic biomass. Catalyzes the last step releasing glucose from the inhibitory cellobiose.</text>
</comment>
<sequence length="723" mass="77969">MLPRWPWCTSLHYLFFCASFALVPVLSGRYAVEDVCSLIQLHVEGNDHVGFDVVEPRPWSVARKLATRTVAKLTVQERNGLLRGLDLPRDYAGNYIGSTAAVPRLGVPALKMQDSALGFRTTANDTHNTTTCFPSMLALAATWDEETVGQTARMIAEEFRGKGANVILGPEVNVVRTAYGGRNFESLSGEDPHLGARLTRAYVTGAQGAGVITVAKHWAFNEQETNRRNESSQVDSKTAWELYYPPFEAAVEAGAGGFMCSYNKVNDTYACENPELLHRDLRGMMGFSGFVVSDWGATHSTAVTAGLDIVMPVGGEMGYYNDTQLRESPASDVDRAAANVLTAIYRLRLDAHANDALGCEPPACEAPMRSDQMSAQHTAQSLRAATQSITLLKNENETLPLDPRRVKTLAIFGLVAASVQPKFYSGHGSGHINPKAPVTPLQAIQARAEAAGIQVISRTSQEPLAEVLEAASRADVVLVVGGASSREGYDRDNLRLNGDADAIVTACASRRPTVVLMQTPGPVLTPWRNQAAAIANLFLAGEQTGRAWAQVLFGDAEPEGRLPVMFPAGKMDSISPSDKLRISYREQLRTSYRSPRYHAAFPFGHGLSYTRFDYSPLRRCSTAPSGGARRADERACLTLRVANSGRRPGREVVQAYVEFGGAGAAGEPERVLRGFRKTGVLQPGGGEDVTLSQGATPGRSTAVNPRGKDGQPSQGYPCILVPS</sequence>
<keyword evidence="5" id="KW-0964">Secreted</keyword>
<evidence type="ECO:0000256" key="8">
    <source>
        <dbReference type="ARBA" id="ARBA00023295"/>
    </source>
</evidence>
<comment type="catalytic activity">
    <reaction evidence="1">
        <text>Hydrolysis of terminal, non-reducing beta-D-glucosyl residues with release of beta-D-glucose.</text>
        <dbReference type="EC" id="3.2.1.21"/>
    </reaction>
</comment>
<evidence type="ECO:0000259" key="17">
    <source>
        <dbReference type="Pfam" id="PF01915"/>
    </source>
</evidence>
<keyword evidence="20" id="KW-1185">Reference proteome</keyword>
<evidence type="ECO:0000256" key="2">
    <source>
        <dbReference type="ARBA" id="ARBA00004613"/>
    </source>
</evidence>
<dbReference type="Pfam" id="PF14310">
    <property type="entry name" value="Fn3-like"/>
    <property type="match status" value="1"/>
</dbReference>
<dbReference type="InterPro" id="IPR026891">
    <property type="entry name" value="Fn3-like"/>
</dbReference>
<dbReference type="EC" id="3.2.1.21" evidence="4"/>
<feature type="chain" id="PRO_5046454797" description="Probable beta-glucosidase G" evidence="15">
    <location>
        <begin position="28"/>
        <end position="723"/>
    </location>
</feature>
<evidence type="ECO:0000256" key="10">
    <source>
        <dbReference type="ARBA" id="ARBA00039579"/>
    </source>
</evidence>
<evidence type="ECO:0000256" key="9">
    <source>
        <dbReference type="ARBA" id="ARBA00024983"/>
    </source>
</evidence>
<dbReference type="EMBL" id="CAUYUJ010002381">
    <property type="protein sequence ID" value="CAK0800520.1"/>
    <property type="molecule type" value="Genomic_DNA"/>
</dbReference>
<dbReference type="Proteomes" id="UP001189429">
    <property type="component" value="Unassembled WGS sequence"/>
</dbReference>
<dbReference type="PRINTS" id="PR00133">
    <property type="entry name" value="GLHYDRLASE3"/>
</dbReference>
<evidence type="ECO:0000259" key="16">
    <source>
        <dbReference type="Pfam" id="PF00933"/>
    </source>
</evidence>
<feature type="compositionally biased region" description="Polar residues" evidence="14">
    <location>
        <begin position="690"/>
        <end position="703"/>
    </location>
</feature>
<dbReference type="Gene3D" id="2.60.40.10">
    <property type="entry name" value="Immunoglobulins"/>
    <property type="match status" value="1"/>
</dbReference>
<accession>A0ABN9Q465</accession>
<feature type="signal peptide" evidence="15">
    <location>
        <begin position="1"/>
        <end position="27"/>
    </location>
</feature>
<evidence type="ECO:0000256" key="6">
    <source>
        <dbReference type="ARBA" id="ARBA00022729"/>
    </source>
</evidence>
<feature type="domain" description="Fibronectin type III-like" evidence="18">
    <location>
        <begin position="651"/>
        <end position="691"/>
    </location>
</feature>
<feature type="non-terminal residue" evidence="19">
    <location>
        <position position="723"/>
    </location>
</feature>
<evidence type="ECO:0000256" key="15">
    <source>
        <dbReference type="SAM" id="SignalP"/>
    </source>
</evidence>
<evidence type="ECO:0000256" key="11">
    <source>
        <dbReference type="ARBA" id="ARBA00041276"/>
    </source>
</evidence>
<dbReference type="InterPro" id="IPR050288">
    <property type="entry name" value="Cellulose_deg_GH3"/>
</dbReference>
<evidence type="ECO:0000256" key="5">
    <source>
        <dbReference type="ARBA" id="ARBA00022525"/>
    </source>
</evidence>
<reference evidence="19" key="1">
    <citation type="submission" date="2023-10" db="EMBL/GenBank/DDBJ databases">
        <authorList>
            <person name="Chen Y."/>
            <person name="Shah S."/>
            <person name="Dougan E. K."/>
            <person name="Thang M."/>
            <person name="Chan C."/>
        </authorList>
    </citation>
    <scope>NUCLEOTIDE SEQUENCE [LARGE SCALE GENOMIC DNA]</scope>
</reference>